<accession>A0A4Q5K9R4</accession>
<sequence>MSVIKQLNERLNEDVLLAIEEKVGIWNPNYFTHIYDYCVAMISDIEITSIVSIHIKKLITNLLGDDEMEIHWTNVQLHVN</sequence>
<dbReference type="RefSeq" id="WP_130088393.1">
    <property type="nucleotide sequence ID" value="NZ_SEZJ01000031.1"/>
</dbReference>
<comment type="caution">
    <text evidence="1">The sequence shown here is derived from an EMBL/GenBank/DDBJ whole genome shotgun (WGS) entry which is preliminary data.</text>
</comment>
<proteinExistence type="predicted"/>
<dbReference type="AlphaFoldDB" id="A0A4Q5K9R4"/>
<dbReference type="GeneID" id="56277115"/>
<name>A0A4Q5K9R4_9GAMM</name>
<evidence type="ECO:0000313" key="1">
    <source>
        <dbReference type="EMBL" id="RYU41119.1"/>
    </source>
</evidence>
<dbReference type="Proteomes" id="UP000293465">
    <property type="component" value="Unassembled WGS sequence"/>
</dbReference>
<gene>
    <name evidence="1" type="ORF">ERW49_18805</name>
</gene>
<evidence type="ECO:0000313" key="2">
    <source>
        <dbReference type="Proteomes" id="UP000293465"/>
    </source>
</evidence>
<organism evidence="1 2">
    <name type="scientific">Aliivibrio finisterrensis</name>
    <dbReference type="NCBI Taxonomy" id="511998"/>
    <lineage>
        <taxon>Bacteria</taxon>
        <taxon>Pseudomonadati</taxon>
        <taxon>Pseudomonadota</taxon>
        <taxon>Gammaproteobacteria</taxon>
        <taxon>Vibrionales</taxon>
        <taxon>Vibrionaceae</taxon>
        <taxon>Aliivibrio</taxon>
    </lineage>
</organism>
<protein>
    <submittedName>
        <fullName evidence="1">Uncharacterized protein</fullName>
    </submittedName>
</protein>
<reference evidence="1 2" key="1">
    <citation type="submission" date="2019-02" db="EMBL/GenBank/DDBJ databases">
        <title>Genome sequences of Aliivibrio finisterrensis strains from farmed Atlantic salmon.</title>
        <authorList>
            <person name="Bowman J.P."/>
        </authorList>
    </citation>
    <scope>NUCLEOTIDE SEQUENCE [LARGE SCALE GENOMIC DNA]</scope>
    <source>
        <strain evidence="1 2">A32</strain>
    </source>
</reference>
<dbReference type="EMBL" id="SEZJ01000031">
    <property type="protein sequence ID" value="RYU41119.1"/>
    <property type="molecule type" value="Genomic_DNA"/>
</dbReference>